<evidence type="ECO:0008006" key="4">
    <source>
        <dbReference type="Google" id="ProtNLM"/>
    </source>
</evidence>
<evidence type="ECO:0000313" key="2">
    <source>
        <dbReference type="EMBL" id="SNS81865.1"/>
    </source>
</evidence>
<dbReference type="OrthoDB" id="5509507at2"/>
<reference evidence="2 3" key="1">
    <citation type="submission" date="2017-06" db="EMBL/GenBank/DDBJ databases">
        <authorList>
            <person name="Kim H.J."/>
            <person name="Triplett B.A."/>
        </authorList>
    </citation>
    <scope>NUCLEOTIDE SEQUENCE [LARGE SCALE GENOMIC DNA]</scope>
    <source>
        <strain evidence="2 3">U15</strain>
    </source>
</reference>
<organism evidence="2 3">
    <name type="scientific">Noviherbaspirillum humi</name>
    <dbReference type="NCBI Taxonomy" id="1688639"/>
    <lineage>
        <taxon>Bacteria</taxon>
        <taxon>Pseudomonadati</taxon>
        <taxon>Pseudomonadota</taxon>
        <taxon>Betaproteobacteria</taxon>
        <taxon>Burkholderiales</taxon>
        <taxon>Oxalobacteraceae</taxon>
        <taxon>Noviherbaspirillum</taxon>
    </lineage>
</organism>
<accession>A0A239HL33</accession>
<dbReference type="RefSeq" id="WP_143131231.1">
    <property type="nucleotide sequence ID" value="NZ_FZOT01000007.1"/>
</dbReference>
<feature type="signal peptide" evidence="1">
    <location>
        <begin position="1"/>
        <end position="27"/>
    </location>
</feature>
<feature type="chain" id="PRO_5012647362" description="Lipoprotein" evidence="1">
    <location>
        <begin position="28"/>
        <end position="753"/>
    </location>
</feature>
<sequence length="753" mass="83681">MTINFIIRSAIITLAGLLISCSGGGEASNKNAFSAPPSTQIPPGGIDGNANIGNQKELTYLAIQNTSATEQRNIPLTLGHPFINGNFYPTDSLFGKFEDGTIVPIQADIKATNANGSVRHAILSVIVPSLSSNQSTRMTILRTDKTVSSNVEMTVGQIASKVHAEIQITVSGKKYTASLDDAISNGNSITWLKGPIANEWILPVPLKDADGNAHPHLTVRYAVRTYNSADNVRIDTVVENNWAWEPAPQNFTYDAQIFLNGKLEYKKTGLTHFHHARWRHTAWTQDEPRAHIRHNPNYLFETKSIPNYDRSLKISQDVVSYLENQWNSTNKEPMAPGVVTTYMPTTGGRPDIGVLPQWSVIYLLNMDRVTKEITTRTGDLAGSWPIHYRDKSTGYPISIDDYPYITALGREIDTIDPKTGKSQAFPPCGGTCDTAPFNYTPDTNHQPSLAYVPYLVTGDYYYLEELQFWADWNIFIGNPGYRDASRGLVIWDQVRGQAWTLRTLSQAAYITPDSHPQKSYYLDKLINNLAWYTATYVDGNPNNLGIIDGTGKYAFSPMVYYTSAGPNTGIAPWQDDFFTWVAGYMSELGYEQATYLLKWKARFPVTRMVGAGYCWIDGATYSLVVRDSEASPIYSDIGQSYKTTMREIDGSPLVNSKGIKYLDLVCGSQAQADWRTQRDTDTGTKRNPWYAGEMDGFSDSPMGFPSNMQPALSVAVDNAVTNAEIAWTLFTSRTVKPDYATSPQWAVVPRTTH</sequence>
<evidence type="ECO:0000256" key="1">
    <source>
        <dbReference type="SAM" id="SignalP"/>
    </source>
</evidence>
<name>A0A239HL33_9BURK</name>
<dbReference type="Proteomes" id="UP000198284">
    <property type="component" value="Unassembled WGS sequence"/>
</dbReference>
<proteinExistence type="predicted"/>
<keyword evidence="1" id="KW-0732">Signal</keyword>
<dbReference type="EMBL" id="FZOT01000007">
    <property type="protein sequence ID" value="SNS81865.1"/>
    <property type="molecule type" value="Genomic_DNA"/>
</dbReference>
<protein>
    <recommendedName>
        <fullName evidence="4">Lipoprotein</fullName>
    </recommendedName>
</protein>
<dbReference type="GO" id="GO:0005975">
    <property type="term" value="P:carbohydrate metabolic process"/>
    <property type="evidence" value="ECO:0007669"/>
    <property type="project" value="InterPro"/>
</dbReference>
<keyword evidence="3" id="KW-1185">Reference proteome</keyword>
<dbReference type="AlphaFoldDB" id="A0A239HL33"/>
<gene>
    <name evidence="2" type="ORF">SAMN06265795_10738</name>
</gene>
<dbReference type="InterPro" id="IPR008928">
    <property type="entry name" value="6-hairpin_glycosidase_sf"/>
</dbReference>
<evidence type="ECO:0000313" key="3">
    <source>
        <dbReference type="Proteomes" id="UP000198284"/>
    </source>
</evidence>
<dbReference type="SUPFAM" id="SSF48208">
    <property type="entry name" value="Six-hairpin glycosidases"/>
    <property type="match status" value="1"/>
</dbReference>